<proteinExistence type="predicted"/>
<reference evidence="2" key="1">
    <citation type="submission" date="2024-06" db="EMBL/GenBank/DDBJ databases">
        <title>Lacrimispora cavernae sp. nov., a novel anaerobe isolated from bat guano pile inside a cave.</title>
        <authorList>
            <person name="Miller S.L."/>
            <person name="Lu N."/>
            <person name="King J."/>
            <person name="Sankaranarayanan K."/>
            <person name="Lawson P.A."/>
        </authorList>
    </citation>
    <scope>NUCLEOTIDE SEQUENCE</scope>
    <source>
        <strain evidence="2">BS-2</strain>
    </source>
</reference>
<dbReference type="EMBL" id="CP157940">
    <property type="protein sequence ID" value="XBS52504.1"/>
    <property type="molecule type" value="Genomic_DNA"/>
</dbReference>
<dbReference type="PROSITE" id="PS51257">
    <property type="entry name" value="PROKAR_LIPOPROTEIN"/>
    <property type="match status" value="1"/>
</dbReference>
<organism evidence="2">
    <name type="scientific">Lacrimispora sp. BS-2</name>
    <dbReference type="NCBI Taxonomy" id="3151850"/>
    <lineage>
        <taxon>Bacteria</taxon>
        <taxon>Bacillati</taxon>
        <taxon>Bacillota</taxon>
        <taxon>Clostridia</taxon>
        <taxon>Lachnospirales</taxon>
        <taxon>Lachnospiraceae</taxon>
        <taxon>Lacrimispora</taxon>
    </lineage>
</organism>
<feature type="domain" description="DUF1266" evidence="1">
    <location>
        <begin position="74"/>
        <end position="239"/>
    </location>
</feature>
<gene>
    <name evidence="2" type="ORF">ABFV83_11705</name>
</gene>
<evidence type="ECO:0000259" key="1">
    <source>
        <dbReference type="Pfam" id="PF06889"/>
    </source>
</evidence>
<accession>A0AAU7PJT6</accession>
<dbReference type="Pfam" id="PF06889">
    <property type="entry name" value="DUF1266"/>
    <property type="match status" value="1"/>
</dbReference>
<dbReference type="RefSeq" id="WP_349944036.1">
    <property type="nucleotide sequence ID" value="NZ_CP157940.1"/>
</dbReference>
<dbReference type="InterPro" id="IPR009677">
    <property type="entry name" value="DUF1266"/>
</dbReference>
<evidence type="ECO:0000313" key="2">
    <source>
        <dbReference type="EMBL" id="XBS52504.1"/>
    </source>
</evidence>
<protein>
    <submittedName>
        <fullName evidence="2">DUF1266 domain-containing protein</fullName>
    </submittedName>
</protein>
<name>A0AAU7PJT6_9FIRM</name>
<dbReference type="AlphaFoldDB" id="A0AAU7PJT6"/>
<sequence>MNKQKITKNAILLSIIGIILCGCAGCVPQKKVQPEILWINGTYAVLTELNGGDYTLFGGMKANEANKQLELRALDEWWGVTDRAGADENLNWLLDEGHRTDYASLMQSLEEDGASELEQAELVEYFSDVTGDENEAFYLAKGYDDYIKYGAGAIDGWDYCRAASLCGWYYIAGYYTEQEALDKSLEIAQMIQKRFSSWDEMMDSYLRGYEYWAYESGDARREVYEDIKTRDNSPYLLDWNLPLVESK</sequence>